<dbReference type="InterPro" id="IPR035421">
    <property type="entry name" value="Terminase_6C"/>
</dbReference>
<organism evidence="3">
    <name type="scientific">Caldilineaceae bacterium SB0661_bin_32</name>
    <dbReference type="NCBI Taxonomy" id="2605255"/>
    <lineage>
        <taxon>Bacteria</taxon>
        <taxon>Bacillati</taxon>
        <taxon>Chloroflexota</taxon>
        <taxon>Caldilineae</taxon>
        <taxon>Caldilineales</taxon>
        <taxon>Caldilineaceae</taxon>
    </lineage>
</organism>
<dbReference type="Pfam" id="PF17289">
    <property type="entry name" value="Terminase_6C"/>
    <property type="match status" value="1"/>
</dbReference>
<keyword evidence="1" id="KW-1188">Viral release from host cell</keyword>
<dbReference type="AlphaFoldDB" id="A0A6B1D876"/>
<name>A0A6B1D876_9CHLR</name>
<feature type="domain" description="Terminase large subunit gp17-like C-terminal" evidence="2">
    <location>
        <begin position="334"/>
        <end position="476"/>
    </location>
</feature>
<evidence type="ECO:0000313" key="3">
    <source>
        <dbReference type="EMBL" id="MYC95367.1"/>
    </source>
</evidence>
<proteinExistence type="predicted"/>
<dbReference type="NCBIfam" id="TIGR01630">
    <property type="entry name" value="psiM2_ORF9"/>
    <property type="match status" value="1"/>
</dbReference>
<reference evidence="3" key="1">
    <citation type="submission" date="2019-09" db="EMBL/GenBank/DDBJ databases">
        <title>Characterisation of the sponge microbiome using genome-centric metagenomics.</title>
        <authorList>
            <person name="Engelberts J.P."/>
            <person name="Robbins S.J."/>
            <person name="De Goeij J.M."/>
            <person name="Aranda M."/>
            <person name="Bell S.C."/>
            <person name="Webster N.S."/>
        </authorList>
    </citation>
    <scope>NUCLEOTIDE SEQUENCE</scope>
    <source>
        <strain evidence="3">SB0661_bin_32</strain>
    </source>
</reference>
<comment type="caution">
    <text evidence="3">The sequence shown here is derived from an EMBL/GenBank/DDBJ whole genome shotgun (WGS) entry which is preliminary data.</text>
</comment>
<accession>A0A6B1D876</accession>
<gene>
    <name evidence="3" type="primary">terL</name>
    <name evidence="3" type="ORF">F4X14_10375</name>
</gene>
<dbReference type="EMBL" id="VXMH01000054">
    <property type="protein sequence ID" value="MYC95367.1"/>
    <property type="molecule type" value="Genomic_DNA"/>
</dbReference>
<evidence type="ECO:0000256" key="1">
    <source>
        <dbReference type="ARBA" id="ARBA00022612"/>
    </source>
</evidence>
<protein>
    <submittedName>
        <fullName evidence="3">Phage terminase large subunit</fullName>
    </submittedName>
</protein>
<sequence length="503" mass="56719">MNLAPDFLTYDLHGSPEHGRAELAERSLYLFIRHMWPQMDPAPFVDGWHIRVICEHLEAVCRGEIKRLIINIPPRHCKSLLVAVAYPAWCWARRSDDPLSGPATSFLYASYAQNLSTRDSRKCRALIESDLYQKRWGDRFKIISDQNTKTRFETDAMGYRLATSVGGALTGEGASIIILDDPNRADEAESPVKREAVLEWWKLTMSNRLNAPAGGAFIVVQQRLHQDDLSGYLLNKKTEQDDDLGRWERLVLPARYEPQHPRLSVHDIRTSEGALLWPQRFSDAYLRDQETEMGSYGFAGQYQMRPAPRKGGLFELAWWQYVDETPAAGLRVRAWDFAATAGAGSWTVGLLLSCHNGAFYVEDVQRKQLSPHGVRRLVKSLAELDGKHVSISLPNDPGQAGNDQVDSYRKFLVGYDVRSSPESGDKKLRATAHGQAAQVEAGNVKLKRAQWNGPFVEEMAMFPRGHDDQVDAFSRAFGFLVKRINQRAAPALGAPSFEEHSLW</sequence>
<evidence type="ECO:0000259" key="2">
    <source>
        <dbReference type="Pfam" id="PF17289"/>
    </source>
</evidence>
<dbReference type="InterPro" id="IPR006517">
    <property type="entry name" value="Phage_terminase_lsu-like_C"/>
</dbReference>